<organism evidence="1">
    <name type="scientific">Loa loa</name>
    <name type="common">Eye worm</name>
    <name type="synonym">Filaria loa</name>
    <dbReference type="NCBI Taxonomy" id="7209"/>
    <lineage>
        <taxon>Eukaryota</taxon>
        <taxon>Metazoa</taxon>
        <taxon>Ecdysozoa</taxon>
        <taxon>Nematoda</taxon>
        <taxon>Chromadorea</taxon>
        <taxon>Rhabditida</taxon>
        <taxon>Spirurina</taxon>
        <taxon>Spiruromorpha</taxon>
        <taxon>Filarioidea</taxon>
        <taxon>Onchocercidae</taxon>
        <taxon>Loa</taxon>
    </lineage>
</organism>
<dbReference type="CTD" id="9945567"/>
<dbReference type="RefSeq" id="XP_003143721.1">
    <property type="nucleotide sequence ID" value="XM_003143673.1"/>
</dbReference>
<reference evidence="1" key="1">
    <citation type="submission" date="2012-04" db="EMBL/GenBank/DDBJ databases">
        <title>The Genome Sequence of Loa loa.</title>
        <authorList>
            <consortium name="The Broad Institute Genome Sequencing Platform"/>
            <consortium name="Broad Institute Genome Sequencing Center for Infectious Disease"/>
            <person name="Nutman T.B."/>
            <person name="Fink D.L."/>
            <person name="Russ C."/>
            <person name="Young S."/>
            <person name="Zeng Q."/>
            <person name="Gargeya S."/>
            <person name="Alvarado L."/>
            <person name="Berlin A."/>
            <person name="Chapman S.B."/>
            <person name="Chen Z."/>
            <person name="Freedman E."/>
            <person name="Gellesch M."/>
            <person name="Goldberg J."/>
            <person name="Griggs A."/>
            <person name="Gujja S."/>
            <person name="Heilman E.R."/>
            <person name="Heiman D."/>
            <person name="Howarth C."/>
            <person name="Mehta T."/>
            <person name="Neiman D."/>
            <person name="Pearson M."/>
            <person name="Roberts A."/>
            <person name="Saif S."/>
            <person name="Shea T."/>
            <person name="Shenoy N."/>
            <person name="Sisk P."/>
            <person name="Stolte C."/>
            <person name="Sykes S."/>
            <person name="White J."/>
            <person name="Yandava C."/>
            <person name="Haas B."/>
            <person name="Henn M.R."/>
            <person name="Nusbaum C."/>
            <person name="Birren B."/>
        </authorList>
    </citation>
    <scope>NUCLEOTIDE SEQUENCE [LARGE SCALE GENOMIC DNA]</scope>
</reference>
<proteinExistence type="predicted"/>
<gene>
    <name evidence="1" type="ORF">LOAG_08141</name>
</gene>
<protein>
    <submittedName>
        <fullName evidence="1">Uncharacterized protein</fullName>
    </submittedName>
</protein>
<evidence type="ECO:0000313" key="1">
    <source>
        <dbReference type="EMBL" id="EFO20348.1"/>
    </source>
</evidence>
<sequence>MVGDVGGRKKRRKEKVKTRRVIIEKSGKVAAASVIDCCQQEVFLSVLFRSFRRKTIVLFRELGCETLKLLEISVVITIIDYFRNICPSTFWDEAELARLNLSFSNCANVTENENNRVLFEYYSGGSKKAYDSLYFSLLVNVFMPKISGLTLF</sequence>
<dbReference type="InParanoid" id="A0A1S0TUJ3"/>
<dbReference type="KEGG" id="loa:LOAG_08141"/>
<dbReference type="EMBL" id="JH712078">
    <property type="protein sequence ID" value="EFO20348.1"/>
    <property type="molecule type" value="Genomic_DNA"/>
</dbReference>
<dbReference type="AlphaFoldDB" id="A0A1S0TUJ3"/>
<dbReference type="GeneID" id="9945567"/>
<name>A0A1S0TUJ3_LOALO</name>
<accession>A0A1S0TUJ3</accession>